<dbReference type="InterPro" id="IPR003774">
    <property type="entry name" value="AlgH-like"/>
</dbReference>
<organism evidence="3 4">
    <name type="scientific">Candidatus Lambdaproteobacteria bacterium RIFOXYD2_FULL_50_16</name>
    <dbReference type="NCBI Taxonomy" id="1817772"/>
    <lineage>
        <taxon>Bacteria</taxon>
        <taxon>Pseudomonadati</taxon>
        <taxon>Pseudomonadota</taxon>
        <taxon>Candidatus Lambdaproteobacteria</taxon>
    </lineage>
</organism>
<evidence type="ECO:0000256" key="1">
    <source>
        <dbReference type="ARBA" id="ARBA00009600"/>
    </source>
</evidence>
<dbReference type="SUPFAM" id="SSF143456">
    <property type="entry name" value="VC0467-like"/>
    <property type="match status" value="1"/>
</dbReference>
<evidence type="ECO:0000313" key="4">
    <source>
        <dbReference type="Proteomes" id="UP000178449"/>
    </source>
</evidence>
<dbReference type="HAMAP" id="MF_00758">
    <property type="entry name" value="UPF0301"/>
    <property type="match status" value="1"/>
</dbReference>
<dbReference type="Gene3D" id="3.40.1740.10">
    <property type="entry name" value="VC0467-like"/>
    <property type="match status" value="1"/>
</dbReference>
<dbReference type="GO" id="GO:0005829">
    <property type="term" value="C:cytosol"/>
    <property type="evidence" value="ECO:0007669"/>
    <property type="project" value="TreeGrafter"/>
</dbReference>
<evidence type="ECO:0000313" key="3">
    <source>
        <dbReference type="EMBL" id="OGG93243.1"/>
    </source>
</evidence>
<comment type="similarity">
    <text evidence="1 2">Belongs to the UPF0301 (AlgH) family.</text>
</comment>
<reference evidence="3 4" key="1">
    <citation type="journal article" date="2016" name="Nat. Commun.">
        <title>Thousands of microbial genomes shed light on interconnected biogeochemical processes in an aquifer system.</title>
        <authorList>
            <person name="Anantharaman K."/>
            <person name="Brown C.T."/>
            <person name="Hug L.A."/>
            <person name="Sharon I."/>
            <person name="Castelle C.J."/>
            <person name="Probst A.J."/>
            <person name="Thomas B.C."/>
            <person name="Singh A."/>
            <person name="Wilkins M.J."/>
            <person name="Karaoz U."/>
            <person name="Brodie E.L."/>
            <person name="Williams K.H."/>
            <person name="Hubbard S.S."/>
            <person name="Banfield J.F."/>
        </authorList>
    </citation>
    <scope>NUCLEOTIDE SEQUENCE [LARGE SCALE GENOMIC DNA]</scope>
</reference>
<name>A0A1F6G552_9PROT</name>
<dbReference type="PANTHER" id="PTHR30327">
    <property type="entry name" value="UNCHARACTERIZED PROTEIN YQGE"/>
    <property type="match status" value="1"/>
</dbReference>
<dbReference type="AlphaFoldDB" id="A0A1F6G552"/>
<dbReference type="Proteomes" id="UP000178449">
    <property type="component" value="Unassembled WGS sequence"/>
</dbReference>
<sequence length="187" mass="20813">MLSKKASFLIAMPALKESVFEGSVVLLAEHNTEGALGFVINYNTGTELTENLRQLHLESASGEALPLLLGGPVETGFFWLLHEPILETESTIVIHPELYLSPASEILLITDPQQRPLIYHAGIGYAGWAANQLEREIEEGVWWKADFGVDLVLKVPIQERYQQAFESLGIHLDQLVDKTVIRNPVIN</sequence>
<dbReference type="STRING" id="1817772.A2527_13405"/>
<dbReference type="EMBL" id="MFNE01000052">
    <property type="protein sequence ID" value="OGG93243.1"/>
    <property type="molecule type" value="Genomic_DNA"/>
</dbReference>
<comment type="caution">
    <text evidence="3">The sequence shown here is derived from an EMBL/GenBank/DDBJ whole genome shotgun (WGS) entry which is preliminary data.</text>
</comment>
<dbReference type="PANTHER" id="PTHR30327:SF1">
    <property type="entry name" value="UPF0301 PROTEIN YQGE"/>
    <property type="match status" value="1"/>
</dbReference>
<accession>A0A1F6G552</accession>
<gene>
    <name evidence="3" type="ORF">A2527_13405</name>
</gene>
<dbReference type="Pfam" id="PF02622">
    <property type="entry name" value="DUF179"/>
    <property type="match status" value="1"/>
</dbReference>
<protein>
    <recommendedName>
        <fullName evidence="2">UPF0301 protein A2527_13405</fullName>
    </recommendedName>
</protein>
<evidence type="ECO:0000256" key="2">
    <source>
        <dbReference type="HAMAP-Rule" id="MF_00758"/>
    </source>
</evidence>
<proteinExistence type="inferred from homology"/>